<proteinExistence type="predicted"/>
<keyword evidence="4" id="KW-1185">Reference proteome</keyword>
<evidence type="ECO:0000313" key="4">
    <source>
        <dbReference type="Proteomes" id="UP000198393"/>
    </source>
</evidence>
<dbReference type="RefSeq" id="WP_089355088.1">
    <property type="nucleotide sequence ID" value="NZ_FZPD01000001.1"/>
</dbReference>
<sequence>MIVRTKKYQLPTKKYIGIALKSTLKQQWWVFLIYAAICSGYFLAPNHWWITGATIALALYFLFWLIQFAGITQLEQGKFMFQKLSYEISSQQILIKMNAKQGMPMKWDQIKRAKKGKDGFTFFASKAQLIHLPFKTFNNDNEIRFIETVLKRKGFIAEK</sequence>
<dbReference type="EMBL" id="FZPD01000001">
    <property type="protein sequence ID" value="SNS47781.1"/>
    <property type="molecule type" value="Genomic_DNA"/>
</dbReference>
<reference evidence="3 4" key="1">
    <citation type="submission" date="2017-06" db="EMBL/GenBank/DDBJ databases">
        <authorList>
            <person name="Kim H.J."/>
            <person name="Triplett B.A."/>
        </authorList>
    </citation>
    <scope>NUCLEOTIDE SEQUENCE [LARGE SCALE GENOMIC DNA]</scope>
    <source>
        <strain evidence="3 4">DSM 19307</strain>
    </source>
</reference>
<keyword evidence="1" id="KW-1133">Transmembrane helix</keyword>
<feature type="transmembrane region" description="Helical" evidence="1">
    <location>
        <begin position="28"/>
        <end position="44"/>
    </location>
</feature>
<dbReference type="Pfam" id="PF14317">
    <property type="entry name" value="YcxB"/>
    <property type="match status" value="1"/>
</dbReference>
<gene>
    <name evidence="3" type="ORF">SAMN05421640_0313</name>
</gene>
<feature type="transmembrane region" description="Helical" evidence="1">
    <location>
        <begin position="50"/>
        <end position="71"/>
    </location>
</feature>
<feature type="domain" description="YcxB-like C-terminal" evidence="2">
    <location>
        <begin position="92"/>
        <end position="147"/>
    </location>
</feature>
<evidence type="ECO:0000256" key="1">
    <source>
        <dbReference type="SAM" id="Phobius"/>
    </source>
</evidence>
<keyword evidence="1" id="KW-0812">Transmembrane</keyword>
<organism evidence="3 4">
    <name type="scientific">Ekhidna lutea</name>
    <dbReference type="NCBI Taxonomy" id="447679"/>
    <lineage>
        <taxon>Bacteria</taxon>
        <taxon>Pseudomonadati</taxon>
        <taxon>Bacteroidota</taxon>
        <taxon>Cytophagia</taxon>
        <taxon>Cytophagales</taxon>
        <taxon>Reichenbachiellaceae</taxon>
        <taxon>Ekhidna</taxon>
    </lineage>
</organism>
<keyword evidence="1" id="KW-0472">Membrane</keyword>
<evidence type="ECO:0000259" key="2">
    <source>
        <dbReference type="Pfam" id="PF14317"/>
    </source>
</evidence>
<dbReference type="InterPro" id="IPR025588">
    <property type="entry name" value="YcxB-like_C"/>
</dbReference>
<protein>
    <submittedName>
        <fullName evidence="3">YcxB-like protein</fullName>
    </submittedName>
</protein>
<evidence type="ECO:0000313" key="3">
    <source>
        <dbReference type="EMBL" id="SNS47781.1"/>
    </source>
</evidence>
<dbReference type="Proteomes" id="UP000198393">
    <property type="component" value="Unassembled WGS sequence"/>
</dbReference>
<name>A0A239ETP0_EKHLU</name>
<dbReference type="AlphaFoldDB" id="A0A239ETP0"/>
<dbReference type="OrthoDB" id="1352552at2"/>
<accession>A0A239ETP0</accession>